<dbReference type="EMBL" id="BSST01000001">
    <property type="protein sequence ID" value="GLX78413.1"/>
    <property type="molecule type" value="Genomic_DNA"/>
</dbReference>
<dbReference type="Pfam" id="PF04463">
    <property type="entry name" value="2-thiour_desulf"/>
    <property type="match status" value="1"/>
</dbReference>
<name>A0ABQ6GR21_9GAMM</name>
<comment type="caution">
    <text evidence="1">The sequence shown here is derived from an EMBL/GenBank/DDBJ whole genome shotgun (WGS) entry which is preliminary data.</text>
</comment>
<evidence type="ECO:0000313" key="1">
    <source>
        <dbReference type="EMBL" id="GLX78413.1"/>
    </source>
</evidence>
<dbReference type="RefSeq" id="WP_284244296.1">
    <property type="nucleotide sequence ID" value="NZ_BSST01000001.1"/>
</dbReference>
<sequence>MEKILVSACLLGQSVRYDGGHQLLLNQQLIRWQQQGRVVAVCPEVAGGLSVPRAPAEISQLDHRVYDNTGIDVTDAFNQGAQSALALCQRHKIRYALLKESSPSCGSQLIYDGHFQGEKIVGQGLTAALLRQNGITVYSEQSLNELIVQVEALDQDN</sequence>
<evidence type="ECO:0000313" key="2">
    <source>
        <dbReference type="Proteomes" id="UP001157186"/>
    </source>
</evidence>
<accession>A0ABQ6GR21</accession>
<keyword evidence="2" id="KW-1185">Reference proteome</keyword>
<reference evidence="1 2" key="1">
    <citation type="submission" date="2023-03" db="EMBL/GenBank/DDBJ databases">
        <title>Draft genome sequence of Thalassotalea insulae KCTC 62186T.</title>
        <authorList>
            <person name="Sawabe T."/>
        </authorList>
    </citation>
    <scope>NUCLEOTIDE SEQUENCE [LARGE SCALE GENOMIC DNA]</scope>
    <source>
        <strain evidence="1 2">KCTC 62186</strain>
    </source>
</reference>
<proteinExistence type="predicted"/>
<dbReference type="Proteomes" id="UP001157186">
    <property type="component" value="Unassembled WGS sequence"/>
</dbReference>
<organism evidence="1 2">
    <name type="scientific">Thalassotalea insulae</name>
    <dbReference type="NCBI Taxonomy" id="2056778"/>
    <lineage>
        <taxon>Bacteria</taxon>
        <taxon>Pseudomonadati</taxon>
        <taxon>Pseudomonadota</taxon>
        <taxon>Gammaproteobacteria</taxon>
        <taxon>Alteromonadales</taxon>
        <taxon>Colwelliaceae</taxon>
        <taxon>Thalassotalea</taxon>
    </lineage>
</organism>
<dbReference type="PANTHER" id="PTHR30087:SF1">
    <property type="entry name" value="HYPOTHETICAL CYTOSOLIC PROTEIN"/>
    <property type="match status" value="1"/>
</dbReference>
<protein>
    <recommendedName>
        <fullName evidence="3">DUF523 domain-containing protein</fullName>
    </recommendedName>
</protein>
<gene>
    <name evidence="1" type="ORF">tinsulaeT_17530</name>
</gene>
<dbReference type="InterPro" id="IPR007553">
    <property type="entry name" value="2-thiour_desulf"/>
</dbReference>
<evidence type="ECO:0008006" key="3">
    <source>
        <dbReference type="Google" id="ProtNLM"/>
    </source>
</evidence>
<dbReference type="PANTHER" id="PTHR30087">
    <property type="entry name" value="INNER MEMBRANE PROTEIN"/>
    <property type="match status" value="1"/>
</dbReference>